<dbReference type="InterPro" id="IPR011037">
    <property type="entry name" value="Pyrv_Knase-like_insert_dom_sf"/>
</dbReference>
<dbReference type="PROSITE" id="PS51340">
    <property type="entry name" value="MOSC"/>
    <property type="match status" value="1"/>
</dbReference>
<dbReference type="Pfam" id="PF03473">
    <property type="entry name" value="MOSC"/>
    <property type="match status" value="1"/>
</dbReference>
<evidence type="ECO:0000313" key="3">
    <source>
        <dbReference type="Proteomes" id="UP000548476"/>
    </source>
</evidence>
<comment type="caution">
    <text evidence="2">The sequence shown here is derived from an EMBL/GenBank/DDBJ whole genome shotgun (WGS) entry which is preliminary data.</text>
</comment>
<dbReference type="AlphaFoldDB" id="A0A841G2R6"/>
<reference evidence="2 3" key="1">
    <citation type="submission" date="2020-08" db="EMBL/GenBank/DDBJ databases">
        <title>Genomic Encyclopedia of Type Strains, Phase IV (KMG-IV): sequencing the most valuable type-strain genomes for metagenomic binning, comparative biology and taxonomic classification.</title>
        <authorList>
            <person name="Goeker M."/>
        </authorList>
    </citation>
    <scope>NUCLEOTIDE SEQUENCE [LARGE SCALE GENOMIC DNA]</scope>
    <source>
        <strain evidence="2 3">YIM 65646</strain>
    </source>
</reference>
<accession>A0A841G2R6</accession>
<dbReference type="GO" id="GO:0003824">
    <property type="term" value="F:catalytic activity"/>
    <property type="evidence" value="ECO:0007669"/>
    <property type="project" value="InterPro"/>
</dbReference>
<name>A0A841G2R6_9ACTN</name>
<gene>
    <name evidence="2" type="ORF">HNR73_007826</name>
</gene>
<dbReference type="Pfam" id="PF03476">
    <property type="entry name" value="MOSC_N"/>
    <property type="match status" value="1"/>
</dbReference>
<dbReference type="EMBL" id="JACHGT010000027">
    <property type="protein sequence ID" value="MBB6039927.1"/>
    <property type="molecule type" value="Genomic_DNA"/>
</dbReference>
<dbReference type="SUPFAM" id="SSF50800">
    <property type="entry name" value="PK beta-barrel domain-like"/>
    <property type="match status" value="1"/>
</dbReference>
<proteinExistence type="predicted"/>
<organism evidence="2 3">
    <name type="scientific">Phytomonospora endophytica</name>
    <dbReference type="NCBI Taxonomy" id="714109"/>
    <lineage>
        <taxon>Bacteria</taxon>
        <taxon>Bacillati</taxon>
        <taxon>Actinomycetota</taxon>
        <taxon>Actinomycetes</taxon>
        <taxon>Micromonosporales</taxon>
        <taxon>Micromonosporaceae</taxon>
        <taxon>Phytomonospora</taxon>
    </lineage>
</organism>
<dbReference type="Proteomes" id="UP000548476">
    <property type="component" value="Unassembled WGS sequence"/>
</dbReference>
<dbReference type="RefSeq" id="WP_203686955.1">
    <property type="nucleotide sequence ID" value="NZ_BONT01000103.1"/>
</dbReference>
<feature type="domain" description="MOSC" evidence="1">
    <location>
        <begin position="113"/>
        <end position="273"/>
    </location>
</feature>
<dbReference type="Gene3D" id="2.40.33.20">
    <property type="entry name" value="PK beta-barrel domain-like"/>
    <property type="match status" value="1"/>
</dbReference>
<keyword evidence="3" id="KW-1185">Reference proteome</keyword>
<dbReference type="InterPro" id="IPR005303">
    <property type="entry name" value="MOCOS_middle"/>
</dbReference>
<dbReference type="GO" id="GO:0030170">
    <property type="term" value="F:pyridoxal phosphate binding"/>
    <property type="evidence" value="ECO:0007669"/>
    <property type="project" value="InterPro"/>
</dbReference>
<dbReference type="InterPro" id="IPR005302">
    <property type="entry name" value="MoCF_Sase_C"/>
</dbReference>
<dbReference type="GO" id="GO:0030151">
    <property type="term" value="F:molybdenum ion binding"/>
    <property type="evidence" value="ECO:0007669"/>
    <property type="project" value="InterPro"/>
</dbReference>
<protein>
    <recommendedName>
        <fullName evidence="1">MOSC domain-containing protein</fullName>
    </recommendedName>
</protein>
<sequence length="275" mass="28577">MKLAALRRYPVKSLLGESLSAAVLGEGGVAGDRRFALVDGETGLVASAKQPRLWRELLSASAVVVGGDRVRVSFSDGRVVVGPSAGLDAALSELTGRNVRLTDVVPEGASLHRSVPEEVLELGVEAEVDATVSTLGAILPGTFFDFAPIHLITTGTLAAIGGRSSRGMVEVERYRPNLVIDTGNGSGFAEDAWVGRTVVLGGRARLRVLLPSPRCAIPTLAHGGLPGDRDALRVLAEHHRVTIPDFGTFPTAGVYAVVESGGEVAVGDTVDVDVS</sequence>
<evidence type="ECO:0000313" key="2">
    <source>
        <dbReference type="EMBL" id="MBB6039927.1"/>
    </source>
</evidence>
<evidence type="ECO:0000259" key="1">
    <source>
        <dbReference type="PROSITE" id="PS51340"/>
    </source>
</evidence>